<protein>
    <recommendedName>
        <fullName evidence="1">RNA polymerase sigma-70 region 4 domain-containing protein</fullName>
    </recommendedName>
</protein>
<accession>A0ABV2AQG0</accession>
<organism evidence="2 3">
    <name type="scientific">Bonamia ostreae</name>
    <dbReference type="NCBI Taxonomy" id="126728"/>
    <lineage>
        <taxon>Eukaryota</taxon>
        <taxon>Sar</taxon>
        <taxon>Rhizaria</taxon>
        <taxon>Endomyxa</taxon>
        <taxon>Ascetosporea</taxon>
        <taxon>Haplosporida</taxon>
        <taxon>Bonamia</taxon>
    </lineage>
</organism>
<evidence type="ECO:0000313" key="2">
    <source>
        <dbReference type="EMBL" id="MES1921701.1"/>
    </source>
</evidence>
<evidence type="ECO:0000313" key="3">
    <source>
        <dbReference type="Proteomes" id="UP001439008"/>
    </source>
</evidence>
<sequence length="73" mass="8677">MNAKNKTKRQDVKNIQTLSEYKQYRDSLKLTDEQKELMDMVFVRGWSYNMIADTIGCAECTVKRKMRKILDLL</sequence>
<dbReference type="Proteomes" id="UP001439008">
    <property type="component" value="Unassembled WGS sequence"/>
</dbReference>
<proteinExistence type="predicted"/>
<reference evidence="2 3" key="1">
    <citation type="journal article" date="2024" name="BMC Biol.">
        <title>Comparative genomics of Ascetosporea gives new insight into the evolutionary basis for animal parasitism in Rhizaria.</title>
        <authorList>
            <person name="Hiltunen Thoren M."/>
            <person name="Onut-Brannstrom I."/>
            <person name="Alfjorden A."/>
            <person name="Peckova H."/>
            <person name="Swords F."/>
            <person name="Hooper C."/>
            <person name="Holzer A.S."/>
            <person name="Bass D."/>
            <person name="Burki F."/>
        </authorList>
    </citation>
    <scope>NUCLEOTIDE SEQUENCE [LARGE SCALE GENOMIC DNA]</scope>
    <source>
        <strain evidence="2">20-A016</strain>
    </source>
</reference>
<dbReference type="Gene3D" id="1.10.10.10">
    <property type="entry name" value="Winged helix-like DNA-binding domain superfamily/Winged helix DNA-binding domain"/>
    <property type="match status" value="1"/>
</dbReference>
<dbReference type="InterPro" id="IPR036388">
    <property type="entry name" value="WH-like_DNA-bd_sf"/>
</dbReference>
<feature type="domain" description="RNA polymerase sigma-70 region 4" evidence="1">
    <location>
        <begin position="29"/>
        <end position="71"/>
    </location>
</feature>
<keyword evidence="3" id="KW-1185">Reference proteome</keyword>
<comment type="caution">
    <text evidence="2">The sequence shown here is derived from an EMBL/GenBank/DDBJ whole genome shotgun (WGS) entry which is preliminary data.</text>
</comment>
<name>A0ABV2AQG0_9EUKA</name>
<dbReference type="Pfam" id="PF04545">
    <property type="entry name" value="Sigma70_r4"/>
    <property type="match status" value="1"/>
</dbReference>
<dbReference type="InterPro" id="IPR007630">
    <property type="entry name" value="RNA_pol_sigma70_r4"/>
</dbReference>
<dbReference type="SUPFAM" id="SSF88659">
    <property type="entry name" value="Sigma3 and sigma4 domains of RNA polymerase sigma factors"/>
    <property type="match status" value="1"/>
</dbReference>
<gene>
    <name evidence="2" type="ORF">MHBO_003230</name>
</gene>
<dbReference type="EMBL" id="JBDODL010001647">
    <property type="protein sequence ID" value="MES1921701.1"/>
    <property type="molecule type" value="Genomic_DNA"/>
</dbReference>
<dbReference type="InterPro" id="IPR013324">
    <property type="entry name" value="RNA_pol_sigma_r3/r4-like"/>
</dbReference>
<evidence type="ECO:0000259" key="1">
    <source>
        <dbReference type="Pfam" id="PF04545"/>
    </source>
</evidence>